<keyword evidence="3" id="KW-1185">Reference proteome</keyword>
<dbReference type="STRING" id="1227457.C451_19411"/>
<feature type="region of interest" description="Disordered" evidence="1">
    <location>
        <begin position="1"/>
        <end position="35"/>
    </location>
</feature>
<sequence>MDTSSGQETDDVQQPTNLSRDKRPEIHGYGPDVSRHADGSIREIELTVGFGGYDGYRLALTYYVTDGTAHVKEIENAGRDTTTIAREHLRMLALADDVVSRVPGVVSVTRIEREIANTRDTYERELGERCDKDGCYDMPDKALGSGKCREHTPREERQ</sequence>
<accession>M0MWR0</accession>
<comment type="caution">
    <text evidence="2">The sequence shown here is derived from an EMBL/GenBank/DDBJ whole genome shotgun (WGS) entry which is preliminary data.</text>
</comment>
<evidence type="ECO:0000313" key="3">
    <source>
        <dbReference type="Proteomes" id="UP000011680"/>
    </source>
</evidence>
<gene>
    <name evidence="2" type="ORF">C451_19411</name>
</gene>
<dbReference type="Proteomes" id="UP000011680">
    <property type="component" value="Unassembled WGS sequence"/>
</dbReference>
<evidence type="ECO:0000313" key="2">
    <source>
        <dbReference type="EMBL" id="EMA49274.1"/>
    </source>
</evidence>
<feature type="compositionally biased region" description="Basic and acidic residues" evidence="1">
    <location>
        <begin position="147"/>
        <end position="158"/>
    </location>
</feature>
<dbReference type="AlphaFoldDB" id="M0MWR0"/>
<protein>
    <submittedName>
        <fullName evidence="2">Uncharacterized protein</fullName>
    </submittedName>
</protein>
<dbReference type="PATRIC" id="fig|1227457.3.peg.3805"/>
<feature type="compositionally biased region" description="Polar residues" evidence="1">
    <location>
        <begin position="1"/>
        <end position="18"/>
    </location>
</feature>
<proteinExistence type="predicted"/>
<dbReference type="RefSeq" id="WP_007743180.1">
    <property type="nucleotide sequence ID" value="NZ_AOMF01000175.1"/>
</dbReference>
<name>M0MWR0_9EURY</name>
<feature type="region of interest" description="Disordered" evidence="1">
    <location>
        <begin position="137"/>
        <end position="158"/>
    </location>
</feature>
<reference evidence="2 3" key="1">
    <citation type="journal article" date="2014" name="PLoS Genet.">
        <title>Phylogenetically driven sequencing of extremely halophilic archaea reveals strategies for static and dynamic osmo-response.</title>
        <authorList>
            <person name="Becker E.A."/>
            <person name="Seitzer P.M."/>
            <person name="Tritt A."/>
            <person name="Larsen D."/>
            <person name="Krusor M."/>
            <person name="Yao A.I."/>
            <person name="Wu D."/>
            <person name="Madern D."/>
            <person name="Eisen J.A."/>
            <person name="Darling A.E."/>
            <person name="Facciotti M.T."/>
        </authorList>
    </citation>
    <scope>NUCLEOTIDE SEQUENCE [LARGE SCALE GENOMIC DNA]</scope>
    <source>
        <strain evidence="2 3">JCM 13552</strain>
    </source>
</reference>
<dbReference type="EMBL" id="AOMF01000175">
    <property type="protein sequence ID" value="EMA49274.1"/>
    <property type="molecule type" value="Genomic_DNA"/>
</dbReference>
<evidence type="ECO:0000256" key="1">
    <source>
        <dbReference type="SAM" id="MobiDB-lite"/>
    </source>
</evidence>
<organism evidence="2 3">
    <name type="scientific">Halococcus thailandensis JCM 13552</name>
    <dbReference type="NCBI Taxonomy" id="1227457"/>
    <lineage>
        <taxon>Archaea</taxon>
        <taxon>Methanobacteriati</taxon>
        <taxon>Methanobacteriota</taxon>
        <taxon>Stenosarchaea group</taxon>
        <taxon>Halobacteria</taxon>
        <taxon>Halobacteriales</taxon>
        <taxon>Halococcaceae</taxon>
        <taxon>Halococcus</taxon>
    </lineage>
</organism>